<dbReference type="EMBL" id="KE148152">
    <property type="protein sequence ID" value="EPE06675.1"/>
    <property type="molecule type" value="Genomic_DNA"/>
</dbReference>
<name>S3D0C3_OPHP1</name>
<dbReference type="InterPro" id="IPR010799">
    <property type="entry name" value="MlrC_C"/>
</dbReference>
<dbReference type="HOGENOM" id="CLU_2197704_0_0_1"/>
<organism evidence="2 3">
    <name type="scientific">Ophiostoma piceae (strain UAMH 11346)</name>
    <name type="common">Sap stain fungus</name>
    <dbReference type="NCBI Taxonomy" id="1262450"/>
    <lineage>
        <taxon>Eukaryota</taxon>
        <taxon>Fungi</taxon>
        <taxon>Dikarya</taxon>
        <taxon>Ascomycota</taxon>
        <taxon>Pezizomycotina</taxon>
        <taxon>Sordariomycetes</taxon>
        <taxon>Sordariomycetidae</taxon>
        <taxon>Ophiostomatales</taxon>
        <taxon>Ophiostomataceae</taxon>
        <taxon>Ophiostoma</taxon>
    </lineage>
</organism>
<keyword evidence="3" id="KW-1185">Reference proteome</keyword>
<accession>S3D0C3</accession>
<reference evidence="2 3" key="1">
    <citation type="journal article" date="2013" name="BMC Genomics">
        <title>The genome and transcriptome of the pine saprophyte Ophiostoma piceae, and a comparison with the bark beetle-associated pine pathogen Grosmannia clavigera.</title>
        <authorList>
            <person name="Haridas S."/>
            <person name="Wang Y."/>
            <person name="Lim L."/>
            <person name="Massoumi Alamouti S."/>
            <person name="Jackman S."/>
            <person name="Docking R."/>
            <person name="Robertson G."/>
            <person name="Birol I."/>
            <person name="Bohlmann J."/>
            <person name="Breuil C."/>
        </authorList>
    </citation>
    <scope>NUCLEOTIDE SEQUENCE [LARGE SCALE GENOMIC DNA]</scope>
    <source>
        <strain evidence="2 3">UAMH 11346</strain>
    </source>
</reference>
<sequence length="108" mass="11712">MGHDPHAALAAHKAGVCALVTLDLGGRHGPEGRTIGRRSIRLGPTAVLTIGGVEVIVGSERMRPYDMMAFQHLGVEPEYGAGVRCISVPTMRRWRRPSSRSKPRFEPG</sequence>
<dbReference type="AlphaFoldDB" id="S3D0C3"/>
<evidence type="ECO:0000313" key="2">
    <source>
        <dbReference type="EMBL" id="EPE06675.1"/>
    </source>
</evidence>
<dbReference type="VEuPathDB" id="FungiDB:F503_03102"/>
<evidence type="ECO:0000259" key="1">
    <source>
        <dbReference type="Pfam" id="PF07171"/>
    </source>
</evidence>
<dbReference type="Proteomes" id="UP000016923">
    <property type="component" value="Unassembled WGS sequence"/>
</dbReference>
<proteinExistence type="predicted"/>
<protein>
    <recommendedName>
        <fullName evidence="1">Microcystin LR degradation protein MlrC C-terminal domain-containing protein</fullName>
    </recommendedName>
</protein>
<feature type="domain" description="Microcystin LR degradation protein MlrC C-terminal" evidence="1">
    <location>
        <begin position="35"/>
        <end position="78"/>
    </location>
</feature>
<dbReference type="Pfam" id="PF07171">
    <property type="entry name" value="MlrC_C"/>
    <property type="match status" value="1"/>
</dbReference>
<gene>
    <name evidence="2" type="ORF">F503_03102</name>
</gene>
<evidence type="ECO:0000313" key="3">
    <source>
        <dbReference type="Proteomes" id="UP000016923"/>
    </source>
</evidence>